<dbReference type="AlphaFoldDB" id="A0A5E4PQX7"/>
<protein>
    <submittedName>
        <fullName evidence="2">Uncharacterized protein</fullName>
    </submittedName>
</protein>
<evidence type="ECO:0000256" key="1">
    <source>
        <dbReference type="SAM" id="MobiDB-lite"/>
    </source>
</evidence>
<dbReference type="EMBL" id="FZQP02000127">
    <property type="protein sequence ID" value="VVC87506.1"/>
    <property type="molecule type" value="Genomic_DNA"/>
</dbReference>
<keyword evidence="3" id="KW-1185">Reference proteome</keyword>
<feature type="compositionally biased region" description="Basic residues" evidence="1">
    <location>
        <begin position="198"/>
        <end position="217"/>
    </location>
</feature>
<feature type="region of interest" description="Disordered" evidence="1">
    <location>
        <begin position="1"/>
        <end position="33"/>
    </location>
</feature>
<accession>A0A5E4PQX7</accession>
<proteinExistence type="predicted"/>
<evidence type="ECO:0000313" key="2">
    <source>
        <dbReference type="EMBL" id="VVC87506.1"/>
    </source>
</evidence>
<sequence>MFTIANKRVRRKRSEIRGSGAQGRLDQSRWPRKDSDKPVRFVVFLRVHLPDSLTRRPTQWQPATSQPTTASDSQRPALYLHSRRRKEMMEVSGESWRAYYSTTPEHPLSAATSAVLGVGDDQQPQALVTEYYKLPPLGQDSHLNMHKEVWSAGGALKAANGGHGAELELSGLLHAGLVKREPEDLSRKVLAEPEHALSPRHKVRHTTARRRRVRTHSHTQTAAMSRPLAAYHAPSSL</sequence>
<evidence type="ECO:0000313" key="3">
    <source>
        <dbReference type="Proteomes" id="UP000324832"/>
    </source>
</evidence>
<organism evidence="2 3">
    <name type="scientific">Leptidea sinapis</name>
    <dbReference type="NCBI Taxonomy" id="189913"/>
    <lineage>
        <taxon>Eukaryota</taxon>
        <taxon>Metazoa</taxon>
        <taxon>Ecdysozoa</taxon>
        <taxon>Arthropoda</taxon>
        <taxon>Hexapoda</taxon>
        <taxon>Insecta</taxon>
        <taxon>Pterygota</taxon>
        <taxon>Neoptera</taxon>
        <taxon>Endopterygota</taxon>
        <taxon>Lepidoptera</taxon>
        <taxon>Glossata</taxon>
        <taxon>Ditrysia</taxon>
        <taxon>Papilionoidea</taxon>
        <taxon>Pieridae</taxon>
        <taxon>Dismorphiinae</taxon>
        <taxon>Leptidea</taxon>
    </lineage>
</organism>
<gene>
    <name evidence="2" type="ORF">LSINAPIS_LOCUS1094</name>
</gene>
<dbReference type="Proteomes" id="UP000324832">
    <property type="component" value="Unassembled WGS sequence"/>
</dbReference>
<feature type="region of interest" description="Disordered" evidence="1">
    <location>
        <begin position="55"/>
        <end position="77"/>
    </location>
</feature>
<feature type="region of interest" description="Disordered" evidence="1">
    <location>
        <begin position="193"/>
        <end position="237"/>
    </location>
</feature>
<reference evidence="2 3" key="1">
    <citation type="submission" date="2017-07" db="EMBL/GenBank/DDBJ databases">
        <authorList>
            <person name="Talla V."/>
            <person name="Backstrom N."/>
        </authorList>
    </citation>
    <scope>NUCLEOTIDE SEQUENCE [LARGE SCALE GENOMIC DNA]</scope>
</reference>
<feature type="compositionally biased region" description="Polar residues" evidence="1">
    <location>
        <begin position="55"/>
        <end position="74"/>
    </location>
</feature>
<name>A0A5E4PQX7_9NEOP</name>